<evidence type="ECO:0000313" key="3">
    <source>
        <dbReference type="EMBL" id="KAK5637703.1"/>
    </source>
</evidence>
<dbReference type="Gene3D" id="3.40.50.720">
    <property type="entry name" value="NAD(P)-binding Rossmann-like Domain"/>
    <property type="match status" value="1"/>
</dbReference>
<dbReference type="SUPFAM" id="SSF51735">
    <property type="entry name" value="NAD(P)-binding Rossmann-fold domains"/>
    <property type="match status" value="1"/>
</dbReference>
<dbReference type="PRINTS" id="PR00081">
    <property type="entry name" value="GDHRDH"/>
</dbReference>
<dbReference type="Pfam" id="PF00106">
    <property type="entry name" value="adh_short"/>
    <property type="match status" value="1"/>
</dbReference>
<dbReference type="EMBL" id="JAWHQM010000275">
    <property type="protein sequence ID" value="KAK5637703.1"/>
    <property type="molecule type" value="Genomic_DNA"/>
</dbReference>
<proteinExistence type="inferred from homology"/>
<dbReference type="Proteomes" id="UP001305414">
    <property type="component" value="Unassembled WGS sequence"/>
</dbReference>
<dbReference type="GO" id="GO:0016491">
    <property type="term" value="F:oxidoreductase activity"/>
    <property type="evidence" value="ECO:0007669"/>
    <property type="project" value="UniProtKB-KW"/>
</dbReference>
<keyword evidence="2" id="KW-0560">Oxidoreductase</keyword>
<evidence type="ECO:0000256" key="2">
    <source>
        <dbReference type="ARBA" id="ARBA00023002"/>
    </source>
</evidence>
<evidence type="ECO:0000313" key="4">
    <source>
        <dbReference type="Proteomes" id="UP001305414"/>
    </source>
</evidence>
<dbReference type="InterPro" id="IPR036291">
    <property type="entry name" value="NAD(P)-bd_dom_sf"/>
</dbReference>
<accession>A0AAN7ZFF6</accession>
<sequence>MELYNIHKLLQYPPYIMPATTHPEFNINTEGLEVAKAFSDGILGKTVLVTGGNLGGIGYTTCQAFASQNPSHLIIAGRTSSKVDECIDRLKAQYPTVDYRPLNINLSSQKSVRAAAANLLSWDDIPTIDIIVNSAGVMGIAERTLSEDGIEMHFATNHIGHWLLMCSIMPKLIKAAEKNPKGATRVVNVSSASPQLRTMRWSDMNFEKLNKDLPEEEQPNYKMMDLWGYKDVPNKSYIGLEGYHVSKVANVLSSVATNRRLYEKYGILTLAVHPGIINTELGRNFPPEILAAITALLDSGAYARKSLGAGASTSLVAALDPKLGPGETVDGKENYGVYLDDCQISDKALPSSVSSSAAEKLWKLSEELVNEKFQW</sequence>
<protein>
    <submittedName>
        <fullName evidence="3">Uncharacterized protein</fullName>
    </submittedName>
</protein>
<evidence type="ECO:0000256" key="1">
    <source>
        <dbReference type="ARBA" id="ARBA00006484"/>
    </source>
</evidence>
<gene>
    <name evidence="3" type="ORF">RRF57_013418</name>
</gene>
<reference evidence="3 4" key="1">
    <citation type="submission" date="2023-10" db="EMBL/GenBank/DDBJ databases">
        <title>Draft genome sequence of Xylaria bambusicola isolate GMP-LS, the root and basal stem rot pathogen of sugarcane in Indonesia.</title>
        <authorList>
            <person name="Selvaraj P."/>
            <person name="Muralishankar V."/>
            <person name="Muruganantham S."/>
            <person name="Sp S."/>
            <person name="Haryani S."/>
            <person name="Lau K.J.X."/>
            <person name="Naqvi N.I."/>
        </authorList>
    </citation>
    <scope>NUCLEOTIDE SEQUENCE [LARGE SCALE GENOMIC DNA]</scope>
    <source>
        <strain evidence="3">GMP-LS</strain>
    </source>
</reference>
<organism evidence="3 4">
    <name type="scientific">Xylaria bambusicola</name>
    <dbReference type="NCBI Taxonomy" id="326684"/>
    <lineage>
        <taxon>Eukaryota</taxon>
        <taxon>Fungi</taxon>
        <taxon>Dikarya</taxon>
        <taxon>Ascomycota</taxon>
        <taxon>Pezizomycotina</taxon>
        <taxon>Sordariomycetes</taxon>
        <taxon>Xylariomycetidae</taxon>
        <taxon>Xylariales</taxon>
        <taxon>Xylariaceae</taxon>
        <taxon>Xylaria</taxon>
    </lineage>
</organism>
<name>A0AAN7ZFF6_9PEZI</name>
<dbReference type="PANTHER" id="PTHR24320:SF283">
    <property type="entry name" value="RETINOL DEHYDROGENASE 11"/>
    <property type="match status" value="1"/>
</dbReference>
<dbReference type="InterPro" id="IPR002347">
    <property type="entry name" value="SDR_fam"/>
</dbReference>
<dbReference type="PANTHER" id="PTHR24320">
    <property type="entry name" value="RETINOL DEHYDROGENASE"/>
    <property type="match status" value="1"/>
</dbReference>
<keyword evidence="4" id="KW-1185">Reference proteome</keyword>
<comment type="caution">
    <text evidence="3">The sequence shown here is derived from an EMBL/GenBank/DDBJ whole genome shotgun (WGS) entry which is preliminary data.</text>
</comment>
<dbReference type="AlphaFoldDB" id="A0AAN7ZFF6"/>
<comment type="similarity">
    <text evidence="1">Belongs to the short-chain dehydrogenases/reductases (SDR) family.</text>
</comment>